<feature type="transmembrane region" description="Helical" evidence="8">
    <location>
        <begin position="170"/>
        <end position="190"/>
    </location>
</feature>
<protein>
    <submittedName>
        <fullName evidence="10">MFS transporter, PPP family, 3-phenylpropionic acid transporter</fullName>
    </submittedName>
</protein>
<dbReference type="EMBL" id="FQYQ01000002">
    <property type="protein sequence ID" value="SHI51489.1"/>
    <property type="molecule type" value="Genomic_DNA"/>
</dbReference>
<dbReference type="Pfam" id="PF07690">
    <property type="entry name" value="MFS_1"/>
    <property type="match status" value="1"/>
</dbReference>
<feature type="transmembrane region" description="Helical" evidence="8">
    <location>
        <begin position="294"/>
        <end position="313"/>
    </location>
</feature>
<feature type="domain" description="Major facilitator superfamily (MFS) profile" evidence="9">
    <location>
        <begin position="229"/>
        <end position="410"/>
    </location>
</feature>
<evidence type="ECO:0000256" key="8">
    <source>
        <dbReference type="SAM" id="Phobius"/>
    </source>
</evidence>
<evidence type="ECO:0000313" key="11">
    <source>
        <dbReference type="Proteomes" id="UP000184185"/>
    </source>
</evidence>
<organism evidence="10 11">
    <name type="scientific">Pseudobutyrivibrio xylanivorans DSM 14809</name>
    <dbReference type="NCBI Taxonomy" id="1123012"/>
    <lineage>
        <taxon>Bacteria</taxon>
        <taxon>Bacillati</taxon>
        <taxon>Bacillota</taxon>
        <taxon>Clostridia</taxon>
        <taxon>Lachnospirales</taxon>
        <taxon>Lachnospiraceae</taxon>
        <taxon>Pseudobutyrivibrio</taxon>
    </lineage>
</organism>
<reference evidence="10 11" key="1">
    <citation type="submission" date="2016-11" db="EMBL/GenBank/DDBJ databases">
        <authorList>
            <person name="Jaros S."/>
            <person name="Januszkiewicz K."/>
            <person name="Wedrychowicz H."/>
        </authorList>
    </citation>
    <scope>NUCLEOTIDE SEQUENCE [LARGE SCALE GENOMIC DNA]</scope>
    <source>
        <strain evidence="10 11">DSM 14809</strain>
    </source>
</reference>
<keyword evidence="3" id="KW-1003">Cell membrane</keyword>
<dbReference type="GO" id="GO:0005886">
    <property type="term" value="C:plasma membrane"/>
    <property type="evidence" value="ECO:0007669"/>
    <property type="project" value="UniProtKB-SubCell"/>
</dbReference>
<keyword evidence="2" id="KW-0813">Transport</keyword>
<evidence type="ECO:0000256" key="6">
    <source>
        <dbReference type="ARBA" id="ARBA00022989"/>
    </source>
</evidence>
<keyword evidence="6 8" id="KW-1133">Transmembrane helix</keyword>
<feature type="transmembrane region" description="Helical" evidence="8">
    <location>
        <begin position="230"/>
        <end position="247"/>
    </location>
</feature>
<evidence type="ECO:0000256" key="1">
    <source>
        <dbReference type="ARBA" id="ARBA00004429"/>
    </source>
</evidence>
<evidence type="ECO:0000259" key="9">
    <source>
        <dbReference type="PROSITE" id="PS50850"/>
    </source>
</evidence>
<name>A0A1M6BRX1_PSEXY</name>
<dbReference type="STRING" id="185007.SAMN02910350_00687"/>
<evidence type="ECO:0000256" key="3">
    <source>
        <dbReference type="ARBA" id="ARBA00022475"/>
    </source>
</evidence>
<dbReference type="PROSITE" id="PS50850">
    <property type="entry name" value="MFS"/>
    <property type="match status" value="1"/>
</dbReference>
<dbReference type="SUPFAM" id="SSF103473">
    <property type="entry name" value="MFS general substrate transporter"/>
    <property type="match status" value="1"/>
</dbReference>
<feature type="transmembrane region" description="Helical" evidence="8">
    <location>
        <begin position="16"/>
        <end position="38"/>
    </location>
</feature>
<feature type="transmembrane region" description="Helical" evidence="8">
    <location>
        <begin position="146"/>
        <end position="164"/>
    </location>
</feature>
<dbReference type="PANTHER" id="PTHR23522">
    <property type="entry name" value="BLL5896 PROTEIN"/>
    <property type="match status" value="1"/>
</dbReference>
<evidence type="ECO:0000313" key="10">
    <source>
        <dbReference type="EMBL" id="SHI51489.1"/>
    </source>
</evidence>
<dbReference type="GO" id="GO:0030395">
    <property type="term" value="F:lactose binding"/>
    <property type="evidence" value="ECO:0007669"/>
    <property type="project" value="TreeGrafter"/>
</dbReference>
<feature type="transmembrane region" description="Helical" evidence="8">
    <location>
        <begin position="44"/>
        <end position="67"/>
    </location>
</feature>
<dbReference type="InterPro" id="IPR020846">
    <property type="entry name" value="MFS_dom"/>
</dbReference>
<keyword evidence="5 8" id="KW-0812">Transmembrane</keyword>
<dbReference type="GO" id="GO:0015528">
    <property type="term" value="F:lactose:proton symporter activity"/>
    <property type="evidence" value="ECO:0007669"/>
    <property type="project" value="TreeGrafter"/>
</dbReference>
<keyword evidence="7 8" id="KW-0472">Membrane</keyword>
<dbReference type="PANTHER" id="PTHR23522:SF10">
    <property type="entry name" value="3-PHENYLPROPIONIC ACID TRANSPORTER-RELATED"/>
    <property type="match status" value="1"/>
</dbReference>
<dbReference type="InterPro" id="IPR011701">
    <property type="entry name" value="MFS"/>
</dbReference>
<accession>A0A1M6BRX1</accession>
<feature type="transmembrane region" description="Helical" evidence="8">
    <location>
        <begin position="267"/>
        <end position="287"/>
    </location>
</feature>
<keyword evidence="11" id="KW-1185">Reference proteome</keyword>
<evidence type="ECO:0000256" key="2">
    <source>
        <dbReference type="ARBA" id="ARBA00022448"/>
    </source>
</evidence>
<dbReference type="InterPro" id="IPR036259">
    <property type="entry name" value="MFS_trans_sf"/>
</dbReference>
<proteinExistence type="predicted"/>
<sequence>MIETFEKSREFRLNTLYTFAQGAYWMIVCCTVSMGSAYLSNRGYTTFSIGALFAFAYLFAAVIQQVVSTATDSSTRFNVLDVLIILGGLIILDLLIAITGNEKGFVISFTFLIGAMIATIIQPFLNALNFHIQRQGINMNYGVARAAGSFFFFLMSLLAGFFMKTVSAKAAPMLGFIVSVLFVGCISWIYSELKAADISTDKQVDPLDENKSESFDYKGISAFVNKYKMFFVYLIGVVCVFFGHIIVNNFLYQIAVNVGGNEATNGGLLAVQAIVELPAMIFFSVLRDKFGSKLLLATSGVFYFIKIFFTAIASSIGMLYFSMLFQSLAFALFIPASVHFVDEIMPEKDAVKGQAFVTIAMSISSLIGSILGGIIINILGVSATLYFATFVTFVGVVVAILGLVRINEQN</sequence>
<dbReference type="Gene3D" id="1.20.1250.20">
    <property type="entry name" value="MFS general substrate transporter like domains"/>
    <property type="match status" value="2"/>
</dbReference>
<evidence type="ECO:0000256" key="7">
    <source>
        <dbReference type="ARBA" id="ARBA00023136"/>
    </source>
</evidence>
<dbReference type="Proteomes" id="UP000184185">
    <property type="component" value="Unassembled WGS sequence"/>
</dbReference>
<evidence type="ECO:0000256" key="5">
    <source>
        <dbReference type="ARBA" id="ARBA00022692"/>
    </source>
</evidence>
<keyword evidence="4" id="KW-0997">Cell inner membrane</keyword>
<gene>
    <name evidence="10" type="ORF">SAMN02745725_00568</name>
</gene>
<dbReference type="OrthoDB" id="1653456at2"/>
<feature type="transmembrane region" description="Helical" evidence="8">
    <location>
        <begin position="385"/>
        <end position="404"/>
    </location>
</feature>
<feature type="transmembrane region" description="Helical" evidence="8">
    <location>
        <begin position="353"/>
        <end position="379"/>
    </location>
</feature>
<feature type="transmembrane region" description="Helical" evidence="8">
    <location>
        <begin position="79"/>
        <end position="99"/>
    </location>
</feature>
<evidence type="ECO:0000256" key="4">
    <source>
        <dbReference type="ARBA" id="ARBA00022519"/>
    </source>
</evidence>
<dbReference type="RefSeq" id="WP_072912443.1">
    <property type="nucleotide sequence ID" value="NZ_FQYQ01000002.1"/>
</dbReference>
<feature type="transmembrane region" description="Helical" evidence="8">
    <location>
        <begin position="105"/>
        <end position="125"/>
    </location>
</feature>
<comment type="subcellular location">
    <subcellularLocation>
        <location evidence="1">Cell inner membrane</location>
        <topology evidence="1">Multi-pass membrane protein</topology>
    </subcellularLocation>
</comment>
<dbReference type="AlphaFoldDB" id="A0A1M6BRX1"/>